<dbReference type="EMBL" id="JACGWK010001708">
    <property type="protein sequence ID" value="KAL0283636.1"/>
    <property type="molecule type" value="Genomic_DNA"/>
</dbReference>
<gene>
    <name evidence="2" type="ORF">Sangu_2875500</name>
</gene>
<name>A0AAW2INB7_9LAMI</name>
<evidence type="ECO:0000313" key="2">
    <source>
        <dbReference type="EMBL" id="KAL0283636.1"/>
    </source>
</evidence>
<feature type="domain" description="Reverse transcriptase Ty1/copia-type" evidence="1">
    <location>
        <begin position="1"/>
        <end position="108"/>
    </location>
</feature>
<sequence>MDVKKAFLNGFIEEDIFMDQSEGFTSVGEEQKVCRLQRSIYSLKQVSQSWNTHFDKVIWGYDFIKNEHDLRVYKKISGSSVPYLLLYIDDIFLIGDDVKMLGDIKACLST</sequence>
<protein>
    <submittedName>
        <fullName evidence="2">Retrovirus-related Pol polyprotein from transposon TNT 1-94</fullName>
    </submittedName>
</protein>
<reference evidence="2" key="1">
    <citation type="submission" date="2020-06" db="EMBL/GenBank/DDBJ databases">
        <authorList>
            <person name="Li T."/>
            <person name="Hu X."/>
            <person name="Zhang T."/>
            <person name="Song X."/>
            <person name="Zhang H."/>
            <person name="Dai N."/>
            <person name="Sheng W."/>
            <person name="Hou X."/>
            <person name="Wei L."/>
        </authorList>
    </citation>
    <scope>NUCLEOTIDE SEQUENCE</scope>
    <source>
        <strain evidence="2">G01</strain>
        <tissue evidence="2">Leaf</tissue>
    </source>
</reference>
<comment type="caution">
    <text evidence="2">The sequence shown here is derived from an EMBL/GenBank/DDBJ whole genome shotgun (WGS) entry which is preliminary data.</text>
</comment>
<evidence type="ECO:0000259" key="1">
    <source>
        <dbReference type="Pfam" id="PF07727"/>
    </source>
</evidence>
<dbReference type="InterPro" id="IPR013103">
    <property type="entry name" value="RVT_2"/>
</dbReference>
<accession>A0AAW2INB7</accession>
<proteinExistence type="predicted"/>
<dbReference type="AlphaFoldDB" id="A0AAW2INB7"/>
<dbReference type="Pfam" id="PF07727">
    <property type="entry name" value="RVT_2"/>
    <property type="match status" value="1"/>
</dbReference>
<organism evidence="2">
    <name type="scientific">Sesamum angustifolium</name>
    <dbReference type="NCBI Taxonomy" id="2727405"/>
    <lineage>
        <taxon>Eukaryota</taxon>
        <taxon>Viridiplantae</taxon>
        <taxon>Streptophyta</taxon>
        <taxon>Embryophyta</taxon>
        <taxon>Tracheophyta</taxon>
        <taxon>Spermatophyta</taxon>
        <taxon>Magnoliopsida</taxon>
        <taxon>eudicotyledons</taxon>
        <taxon>Gunneridae</taxon>
        <taxon>Pentapetalae</taxon>
        <taxon>asterids</taxon>
        <taxon>lamiids</taxon>
        <taxon>Lamiales</taxon>
        <taxon>Pedaliaceae</taxon>
        <taxon>Sesamum</taxon>
    </lineage>
</organism>
<reference evidence="2" key="2">
    <citation type="journal article" date="2024" name="Plant">
        <title>Genomic evolution and insights into agronomic trait innovations of Sesamum species.</title>
        <authorList>
            <person name="Miao H."/>
            <person name="Wang L."/>
            <person name="Qu L."/>
            <person name="Liu H."/>
            <person name="Sun Y."/>
            <person name="Le M."/>
            <person name="Wang Q."/>
            <person name="Wei S."/>
            <person name="Zheng Y."/>
            <person name="Lin W."/>
            <person name="Duan Y."/>
            <person name="Cao H."/>
            <person name="Xiong S."/>
            <person name="Wang X."/>
            <person name="Wei L."/>
            <person name="Li C."/>
            <person name="Ma Q."/>
            <person name="Ju M."/>
            <person name="Zhao R."/>
            <person name="Li G."/>
            <person name="Mu C."/>
            <person name="Tian Q."/>
            <person name="Mei H."/>
            <person name="Zhang T."/>
            <person name="Gao T."/>
            <person name="Zhang H."/>
        </authorList>
    </citation>
    <scope>NUCLEOTIDE SEQUENCE</scope>
    <source>
        <strain evidence="2">G01</strain>
    </source>
</reference>